<sequence length="67" mass="7247">MGNKTLKYCITKLVSLLLIALMLYIEGASGSTPACCFYDPDCCERSLHLAGMDVNVVPNLKPPSPQT</sequence>
<dbReference type="Gramene" id="KZN08453">
    <property type="protein sequence ID" value="KZN08453"/>
    <property type="gene ID" value="DCAR_000999"/>
</dbReference>
<evidence type="ECO:0000256" key="1">
    <source>
        <dbReference type="SAM" id="SignalP"/>
    </source>
</evidence>
<accession>A0A162B0F7</accession>
<keyword evidence="1" id="KW-0732">Signal</keyword>
<dbReference type="EMBL" id="LNRQ01000001">
    <property type="protein sequence ID" value="KZN08453.1"/>
    <property type="molecule type" value="Genomic_DNA"/>
</dbReference>
<reference evidence="2" key="1">
    <citation type="journal article" date="2016" name="Nat. Genet.">
        <title>A high-quality carrot genome assembly provides new insights into carotenoid accumulation and asterid genome evolution.</title>
        <authorList>
            <person name="Iorizzo M."/>
            <person name="Ellison S."/>
            <person name="Senalik D."/>
            <person name="Zeng P."/>
            <person name="Satapoomin P."/>
            <person name="Huang J."/>
            <person name="Bowman M."/>
            <person name="Iovene M."/>
            <person name="Sanseverino W."/>
            <person name="Cavagnaro P."/>
            <person name="Yildiz M."/>
            <person name="Macko-Podgorni A."/>
            <person name="Moranska E."/>
            <person name="Grzebelus E."/>
            <person name="Grzebelus D."/>
            <person name="Ashrafi H."/>
            <person name="Zheng Z."/>
            <person name="Cheng S."/>
            <person name="Spooner D."/>
            <person name="Van Deynze A."/>
            <person name="Simon P."/>
        </authorList>
    </citation>
    <scope>NUCLEOTIDE SEQUENCE [LARGE SCALE GENOMIC DNA]</scope>
    <source>
        <tissue evidence="2">Leaf</tissue>
    </source>
</reference>
<protein>
    <submittedName>
        <fullName evidence="2">Uncharacterized protein</fullName>
    </submittedName>
</protein>
<name>A0A162B0F7_DAUCS</name>
<comment type="caution">
    <text evidence="2">The sequence shown here is derived from an EMBL/GenBank/DDBJ whole genome shotgun (WGS) entry which is preliminary data.</text>
</comment>
<dbReference type="AlphaFoldDB" id="A0A162B0F7"/>
<feature type="chain" id="PRO_5007831568" evidence="1">
    <location>
        <begin position="31"/>
        <end position="67"/>
    </location>
</feature>
<gene>
    <name evidence="2" type="ORF">DCAR_000999</name>
</gene>
<feature type="signal peptide" evidence="1">
    <location>
        <begin position="1"/>
        <end position="30"/>
    </location>
</feature>
<evidence type="ECO:0000313" key="2">
    <source>
        <dbReference type="EMBL" id="KZN08453.1"/>
    </source>
</evidence>
<proteinExistence type="predicted"/>
<organism evidence="2">
    <name type="scientific">Daucus carota subsp. sativus</name>
    <name type="common">Carrot</name>
    <dbReference type="NCBI Taxonomy" id="79200"/>
    <lineage>
        <taxon>Eukaryota</taxon>
        <taxon>Viridiplantae</taxon>
        <taxon>Streptophyta</taxon>
        <taxon>Embryophyta</taxon>
        <taxon>Tracheophyta</taxon>
        <taxon>Spermatophyta</taxon>
        <taxon>Magnoliopsida</taxon>
        <taxon>eudicotyledons</taxon>
        <taxon>Gunneridae</taxon>
        <taxon>Pentapetalae</taxon>
        <taxon>asterids</taxon>
        <taxon>campanulids</taxon>
        <taxon>Apiales</taxon>
        <taxon>Apiaceae</taxon>
        <taxon>Apioideae</taxon>
        <taxon>Scandiceae</taxon>
        <taxon>Daucinae</taxon>
        <taxon>Daucus</taxon>
        <taxon>Daucus sect. Daucus</taxon>
    </lineage>
</organism>